<evidence type="ECO:0000256" key="1">
    <source>
        <dbReference type="SAM" id="Coils"/>
    </source>
</evidence>
<evidence type="ECO:0000313" key="3">
    <source>
        <dbReference type="Proteomes" id="UP001480595"/>
    </source>
</evidence>
<evidence type="ECO:0000313" key="2">
    <source>
        <dbReference type="EMBL" id="KAK8074226.1"/>
    </source>
</evidence>
<dbReference type="Proteomes" id="UP001480595">
    <property type="component" value="Unassembled WGS sequence"/>
</dbReference>
<accession>A0ABR1VV83</accession>
<dbReference type="GeneID" id="92089597"/>
<keyword evidence="3" id="KW-1185">Reference proteome</keyword>
<comment type="caution">
    <text evidence="2">The sequence shown here is derived from an EMBL/GenBank/DDBJ whole genome shotgun (WGS) entry which is preliminary data.</text>
</comment>
<dbReference type="RefSeq" id="XP_066718701.1">
    <property type="nucleotide sequence ID" value="XM_066856534.1"/>
</dbReference>
<keyword evidence="1" id="KW-0175">Coiled coil</keyword>
<name>A0ABR1VV83_9PEZI</name>
<organism evidence="2 3">
    <name type="scientific">Apiospora phragmitis</name>
    <dbReference type="NCBI Taxonomy" id="2905665"/>
    <lineage>
        <taxon>Eukaryota</taxon>
        <taxon>Fungi</taxon>
        <taxon>Dikarya</taxon>
        <taxon>Ascomycota</taxon>
        <taxon>Pezizomycotina</taxon>
        <taxon>Sordariomycetes</taxon>
        <taxon>Xylariomycetidae</taxon>
        <taxon>Amphisphaeriales</taxon>
        <taxon>Apiosporaceae</taxon>
        <taxon>Apiospora</taxon>
    </lineage>
</organism>
<dbReference type="EMBL" id="JAQQWL010000005">
    <property type="protein sequence ID" value="KAK8074226.1"/>
    <property type="molecule type" value="Genomic_DNA"/>
</dbReference>
<sequence length="250" mass="28438">MSSFLDKADAKTFIFWLRSRQDAIDIAANFLANDTTADAAAVKERLAALFHCSADNSKVFSNYGKNQAEQSSKLRQQKSDLEAQVQSLREYQTQLVGSVNGRKELLRKSRLDAAELEQAVEYQKHRFSSMQYFFKRQQKVRDQARGRVRAEAQARLESLRIEHVGLRAENQELKAALASAQRERDEFWQHASRVAKLEEALEAAHEENSRLTDVVNEYAADEAVEADSTPCASILDRPMSPLTELERRVC</sequence>
<reference evidence="2 3" key="1">
    <citation type="submission" date="2023-01" db="EMBL/GenBank/DDBJ databases">
        <title>Analysis of 21 Apiospora genomes using comparative genomics revels a genus with tremendous synthesis potential of carbohydrate active enzymes and secondary metabolites.</title>
        <authorList>
            <person name="Sorensen T."/>
        </authorList>
    </citation>
    <scope>NUCLEOTIDE SEQUENCE [LARGE SCALE GENOMIC DNA]</scope>
    <source>
        <strain evidence="2 3">CBS 135458</strain>
    </source>
</reference>
<feature type="coiled-coil region" evidence="1">
    <location>
        <begin position="149"/>
        <end position="214"/>
    </location>
</feature>
<proteinExistence type="predicted"/>
<gene>
    <name evidence="2" type="ORF">PG994_005125</name>
</gene>
<protein>
    <submittedName>
        <fullName evidence="2">Uncharacterized protein</fullName>
    </submittedName>
</protein>